<feature type="transmembrane region" description="Helical" evidence="7">
    <location>
        <begin position="106"/>
        <end position="124"/>
    </location>
</feature>
<evidence type="ECO:0000256" key="2">
    <source>
        <dbReference type="ARBA" id="ARBA00022448"/>
    </source>
</evidence>
<dbReference type="Proteomes" id="UP000095431">
    <property type="component" value="Unassembled WGS sequence"/>
</dbReference>
<evidence type="ECO:0000256" key="7">
    <source>
        <dbReference type="RuleBase" id="RU363032"/>
    </source>
</evidence>
<reference evidence="9 13" key="1">
    <citation type="submission" date="2015-09" db="EMBL/GenBank/DDBJ databases">
        <authorList>
            <consortium name="Pathogen Informatics"/>
        </authorList>
    </citation>
    <scope>NUCLEOTIDE SEQUENCE [LARGE SCALE GENOMIC DNA]</scope>
    <source>
        <strain evidence="9 13">2789STDY5834863</strain>
    </source>
</reference>
<feature type="transmembrane region" description="Helical" evidence="7">
    <location>
        <begin position="263"/>
        <end position="284"/>
    </location>
</feature>
<dbReference type="Proteomes" id="UP000477285">
    <property type="component" value="Unassembled WGS sequence"/>
</dbReference>
<dbReference type="AlphaFoldDB" id="A0A174F302"/>
<keyword evidence="4 7" id="KW-0812">Transmembrane</keyword>
<evidence type="ECO:0000256" key="3">
    <source>
        <dbReference type="ARBA" id="ARBA00022475"/>
    </source>
</evidence>
<dbReference type="InterPro" id="IPR050809">
    <property type="entry name" value="UgpAE/MalFG_permease"/>
</dbReference>
<sequence>MQKAFGKKSVIFLFIFPAFLIYTAFVIVSIVWAGYYSFFDWSGVGEKVFVGFKNYIELLTQDDVFRSTVWHTLIYTVINVAIQVFGGLLFAILLSRIKKGRVALQTLYYIPVVISSVAICQIFTKLLSVTPTGIVNQVLSFIDPSLKLMEWISNPQISLYVTAFVEAYKYLGLYMVIFYAALIGVPDELGEAALIDGASTWQEYLYVRIPYIKPVIIANCLLVLNGSLRSFEFSYLLTHGGPGNASELMTTYMYKQAFSSMKYGYGSSVAIMIVIICMVVGMLFRKFTGGGDDE</sequence>
<keyword evidence="6 7" id="KW-0472">Membrane</keyword>
<evidence type="ECO:0000256" key="5">
    <source>
        <dbReference type="ARBA" id="ARBA00022989"/>
    </source>
</evidence>
<evidence type="ECO:0000313" key="13">
    <source>
        <dbReference type="Proteomes" id="UP000095431"/>
    </source>
</evidence>
<organism evidence="9 13">
    <name type="scientific">Blautia wexlerae</name>
    <dbReference type="NCBI Taxonomy" id="418240"/>
    <lineage>
        <taxon>Bacteria</taxon>
        <taxon>Bacillati</taxon>
        <taxon>Bacillota</taxon>
        <taxon>Clostridia</taxon>
        <taxon>Lachnospirales</taxon>
        <taxon>Lachnospiraceae</taxon>
        <taxon>Blautia</taxon>
    </lineage>
</organism>
<dbReference type="Proteomes" id="UP000366766">
    <property type="component" value="Unassembled WGS sequence"/>
</dbReference>
<reference evidence="12 14" key="3">
    <citation type="submission" date="2019-07" db="EMBL/GenBank/DDBJ databases">
        <authorList>
            <person name="Chang H.-W."/>
            <person name="Raman A."/>
            <person name="Venkatesh S."/>
            <person name="Gehrig J."/>
        </authorList>
    </citation>
    <scope>NUCLEOTIDE SEQUENCE [LARGE SCALE GENOMIC DNA]</scope>
    <source>
        <strain evidence="12">Blautia_wexlerae_LFYP_14</strain>
    </source>
</reference>
<dbReference type="EMBL" id="WWVF01000036">
    <property type="protein sequence ID" value="MZS90400.1"/>
    <property type="molecule type" value="Genomic_DNA"/>
</dbReference>
<feature type="transmembrane region" description="Helical" evidence="7">
    <location>
        <begin position="73"/>
        <end position="94"/>
    </location>
</feature>
<proteinExistence type="inferred from homology"/>
<keyword evidence="2 7" id="KW-0813">Transport</keyword>
<keyword evidence="5 7" id="KW-1133">Transmembrane helix</keyword>
<evidence type="ECO:0000313" key="11">
    <source>
        <dbReference type="EMBL" id="MZS90400.1"/>
    </source>
</evidence>
<gene>
    <name evidence="9" type="primary">ycjO_9</name>
    <name evidence="12" type="synonym">araP_3</name>
    <name evidence="12" type="ORF">BWLFYP14_01051</name>
    <name evidence="9" type="ORF">ERS852478_02795</name>
    <name evidence="11" type="ORF">GT712_15310</name>
    <name evidence="10" type="ORF">GT728_08440</name>
</gene>
<evidence type="ECO:0000256" key="4">
    <source>
        <dbReference type="ARBA" id="ARBA00022692"/>
    </source>
</evidence>
<reference evidence="15 16" key="2">
    <citation type="journal article" date="2019" name="Nat. Med.">
        <title>A library of human gut bacterial isolates paired with longitudinal multiomics data enables mechanistic microbiome research.</title>
        <authorList>
            <person name="Poyet M."/>
            <person name="Groussin M."/>
            <person name="Gibbons S.M."/>
            <person name="Avila-Pacheco J."/>
            <person name="Jiang X."/>
            <person name="Kearney S.M."/>
            <person name="Perrotta A.R."/>
            <person name="Berdy B."/>
            <person name="Zhao S."/>
            <person name="Lieberman T.D."/>
            <person name="Swanson P.K."/>
            <person name="Smith M."/>
            <person name="Roesemann S."/>
            <person name="Alexander J.E."/>
            <person name="Rich S.A."/>
            <person name="Livny J."/>
            <person name="Vlamakis H."/>
            <person name="Clish C."/>
            <person name="Bullock K."/>
            <person name="Deik A."/>
            <person name="Scott J."/>
            <person name="Pierce K.A."/>
            <person name="Xavier R.J."/>
            <person name="Alm E.J."/>
        </authorList>
    </citation>
    <scope>NUCLEOTIDE SEQUENCE [LARGE SCALE GENOMIC DNA]</scope>
    <source>
        <strain evidence="10 16">BIOML-A1</strain>
        <strain evidence="11 15">BIOML-A12</strain>
    </source>
</reference>
<dbReference type="SUPFAM" id="SSF161098">
    <property type="entry name" value="MetI-like"/>
    <property type="match status" value="1"/>
</dbReference>
<name>A0A174F302_9FIRM</name>
<dbReference type="EMBL" id="CABHOF010000030">
    <property type="protein sequence ID" value="VUX63690.1"/>
    <property type="molecule type" value="Genomic_DNA"/>
</dbReference>
<dbReference type="InterPro" id="IPR035906">
    <property type="entry name" value="MetI-like_sf"/>
</dbReference>
<comment type="subcellular location">
    <subcellularLocation>
        <location evidence="1 7">Cell membrane</location>
        <topology evidence="1 7">Multi-pass membrane protein</topology>
    </subcellularLocation>
</comment>
<dbReference type="EMBL" id="WWVQ01000016">
    <property type="protein sequence ID" value="MZL33222.1"/>
    <property type="molecule type" value="Genomic_DNA"/>
</dbReference>
<feature type="domain" description="ABC transmembrane type-1" evidence="8">
    <location>
        <begin position="69"/>
        <end position="284"/>
    </location>
</feature>
<keyword evidence="14" id="KW-1185">Reference proteome</keyword>
<evidence type="ECO:0000313" key="14">
    <source>
        <dbReference type="Proteomes" id="UP000366766"/>
    </source>
</evidence>
<accession>A0A174F302</accession>
<dbReference type="GO" id="GO:0005886">
    <property type="term" value="C:plasma membrane"/>
    <property type="evidence" value="ECO:0007669"/>
    <property type="project" value="UniProtKB-SubCell"/>
</dbReference>
<evidence type="ECO:0000313" key="15">
    <source>
        <dbReference type="Proteomes" id="UP000477156"/>
    </source>
</evidence>
<feature type="transmembrane region" description="Helical" evidence="7">
    <location>
        <begin position="167"/>
        <end position="185"/>
    </location>
</feature>
<dbReference type="CDD" id="cd06261">
    <property type="entry name" value="TM_PBP2"/>
    <property type="match status" value="1"/>
</dbReference>
<evidence type="ECO:0000313" key="9">
    <source>
        <dbReference type="EMBL" id="CUO43186.1"/>
    </source>
</evidence>
<dbReference type="Gene3D" id="1.10.3720.10">
    <property type="entry name" value="MetI-like"/>
    <property type="match status" value="1"/>
</dbReference>
<dbReference type="EMBL" id="CYZN01000020">
    <property type="protein sequence ID" value="CUO43186.1"/>
    <property type="molecule type" value="Genomic_DNA"/>
</dbReference>
<evidence type="ECO:0000313" key="16">
    <source>
        <dbReference type="Proteomes" id="UP000477285"/>
    </source>
</evidence>
<dbReference type="eggNOG" id="COG1175">
    <property type="taxonomic scope" value="Bacteria"/>
</dbReference>
<evidence type="ECO:0000313" key="12">
    <source>
        <dbReference type="EMBL" id="VUX63690.1"/>
    </source>
</evidence>
<dbReference type="Proteomes" id="UP000477156">
    <property type="component" value="Unassembled WGS sequence"/>
</dbReference>
<comment type="similarity">
    <text evidence="7">Belongs to the binding-protein-dependent transport system permease family.</text>
</comment>
<dbReference type="PANTHER" id="PTHR43227:SF8">
    <property type="entry name" value="DIACETYLCHITOBIOSE UPTAKE SYSTEM PERMEASE PROTEIN DASB"/>
    <property type="match status" value="1"/>
</dbReference>
<dbReference type="RefSeq" id="WP_008705245.1">
    <property type="nucleotide sequence ID" value="NZ_BTHH01000029.1"/>
</dbReference>
<dbReference type="Pfam" id="PF00528">
    <property type="entry name" value="BPD_transp_1"/>
    <property type="match status" value="1"/>
</dbReference>
<dbReference type="PANTHER" id="PTHR43227">
    <property type="entry name" value="BLL4140 PROTEIN"/>
    <property type="match status" value="1"/>
</dbReference>
<evidence type="ECO:0000256" key="1">
    <source>
        <dbReference type="ARBA" id="ARBA00004651"/>
    </source>
</evidence>
<dbReference type="InterPro" id="IPR000515">
    <property type="entry name" value="MetI-like"/>
</dbReference>
<keyword evidence="3" id="KW-1003">Cell membrane</keyword>
<evidence type="ECO:0000313" key="10">
    <source>
        <dbReference type="EMBL" id="MZL33222.1"/>
    </source>
</evidence>
<feature type="transmembrane region" description="Helical" evidence="7">
    <location>
        <begin position="12"/>
        <end position="35"/>
    </location>
</feature>
<evidence type="ECO:0000259" key="8">
    <source>
        <dbReference type="PROSITE" id="PS50928"/>
    </source>
</evidence>
<evidence type="ECO:0000256" key="6">
    <source>
        <dbReference type="ARBA" id="ARBA00023136"/>
    </source>
</evidence>
<protein>
    <submittedName>
        <fullName evidence="10">ABC transporter permease subunit</fullName>
    </submittedName>
    <submittedName>
        <fullName evidence="9">Inner membrane ABC transporter permease protein ycjO</fullName>
    </submittedName>
    <submittedName>
        <fullName evidence="12">L-arabinose transport system permease protein AraP</fullName>
    </submittedName>
</protein>
<dbReference type="GO" id="GO:0055085">
    <property type="term" value="P:transmembrane transport"/>
    <property type="evidence" value="ECO:0007669"/>
    <property type="project" value="InterPro"/>
</dbReference>
<dbReference type="PROSITE" id="PS50928">
    <property type="entry name" value="ABC_TM1"/>
    <property type="match status" value="1"/>
</dbReference>